<dbReference type="PATRIC" id="fig|1423740.3.peg.772"/>
<keyword evidence="3 6" id="KW-0133">Cell shape</keyword>
<comment type="pathway">
    <text evidence="1 6">Cell wall biogenesis; peptidoglycan biosynthesis.</text>
</comment>
<evidence type="ECO:0000259" key="7">
    <source>
        <dbReference type="PROSITE" id="PS52029"/>
    </source>
</evidence>
<evidence type="ECO:0000256" key="5">
    <source>
        <dbReference type="ARBA" id="ARBA00023316"/>
    </source>
</evidence>
<dbReference type="GO" id="GO:0071555">
    <property type="term" value="P:cell wall organization"/>
    <property type="evidence" value="ECO:0007669"/>
    <property type="project" value="UniProtKB-UniRule"/>
</dbReference>
<gene>
    <name evidence="8" type="ORF">FC36_GL000725</name>
</gene>
<dbReference type="PANTHER" id="PTHR30582">
    <property type="entry name" value="L,D-TRANSPEPTIDASE"/>
    <property type="match status" value="1"/>
</dbReference>
<dbReference type="Pfam" id="PF03734">
    <property type="entry name" value="YkuD"/>
    <property type="match status" value="1"/>
</dbReference>
<dbReference type="InterPro" id="IPR050979">
    <property type="entry name" value="LD-transpeptidase"/>
</dbReference>
<feature type="active site" description="Proton donor/acceptor" evidence="6">
    <location>
        <position position="412"/>
    </location>
</feature>
<dbReference type="SUPFAM" id="SSF143985">
    <property type="entry name" value="L,D-transpeptidase pre-catalytic domain-like"/>
    <property type="match status" value="1"/>
</dbReference>
<evidence type="ECO:0000256" key="1">
    <source>
        <dbReference type="ARBA" id="ARBA00004752"/>
    </source>
</evidence>
<sequence>MRKSLIVMGTLLLALLGGWYHYQHHHFNPNTYINQVDVSDLTTESALKKLEKVKINNQLYVDNQLIYQGKKLNTGVTPSDSGYLKQLLKKQASFFPNHKIKKFYVPAMQKNFERNQKLEQCLTAYLKSENHKRIRPVNAYATYTDGQVKIIKEKKGDAYDIAKMLQTLKRRENQGTIKVKSQYLQPTTSKSKAVQKQAQFLKTLLAQKATYKVQGKTYDIKAKDVITSASYQTGKLSLDTNNLTGKIMQINHSQATFGKEYLFKTSHGTKIRVKNSTYGWKLAPAKATHRILTALIKHRRASLDAQKDLYGTGFYSTGTGYKHLSNHGLGTTYAEVSLTKQHAWFYKAGHLVASVSVVTGNVAEHSETPKGVYYVGYKQAPTTLRGRHTNGTPYASPVKYWAPFTVDGCGFHDASWRHDWSPKAYLTNGSNGCVNIHPEQMSTIYHALEPGEPVVIY</sequence>
<evidence type="ECO:0000256" key="3">
    <source>
        <dbReference type="ARBA" id="ARBA00022960"/>
    </source>
</evidence>
<dbReference type="UniPathway" id="UPA00219"/>
<dbReference type="OrthoDB" id="3176960at2"/>
<keyword evidence="4 6" id="KW-0573">Peptidoglycan synthesis</keyword>
<keyword evidence="5 6" id="KW-0961">Cell wall biogenesis/degradation</keyword>
<dbReference type="PANTHER" id="PTHR30582:SF33">
    <property type="entry name" value="EXPORTED PROTEIN"/>
    <property type="match status" value="1"/>
</dbReference>
<feature type="domain" description="L,D-TPase catalytic" evidence="7">
    <location>
        <begin position="332"/>
        <end position="457"/>
    </location>
</feature>
<dbReference type="GO" id="GO:0018104">
    <property type="term" value="P:peptidoglycan-protein cross-linking"/>
    <property type="evidence" value="ECO:0007669"/>
    <property type="project" value="TreeGrafter"/>
</dbReference>
<accession>A0A0R1TP82</accession>
<dbReference type="EMBL" id="AZFH01000015">
    <property type="protein sequence ID" value="KRL83159.1"/>
    <property type="molecule type" value="Genomic_DNA"/>
</dbReference>
<evidence type="ECO:0000256" key="2">
    <source>
        <dbReference type="ARBA" id="ARBA00022679"/>
    </source>
</evidence>
<protein>
    <recommendedName>
        <fullName evidence="7">L,D-TPase catalytic domain-containing protein</fullName>
    </recommendedName>
</protein>
<evidence type="ECO:0000313" key="9">
    <source>
        <dbReference type="Proteomes" id="UP000051048"/>
    </source>
</evidence>
<evidence type="ECO:0000256" key="4">
    <source>
        <dbReference type="ARBA" id="ARBA00022984"/>
    </source>
</evidence>
<feature type="active site" description="Nucleophile" evidence="6">
    <location>
        <position position="433"/>
    </location>
</feature>
<comment type="caution">
    <text evidence="8">The sequence shown here is derived from an EMBL/GenBank/DDBJ whole genome shotgun (WGS) entry which is preliminary data.</text>
</comment>
<dbReference type="CDD" id="cd16913">
    <property type="entry name" value="YkuD_like"/>
    <property type="match status" value="1"/>
</dbReference>
<dbReference type="Proteomes" id="UP000051048">
    <property type="component" value="Unassembled WGS sequence"/>
</dbReference>
<name>A0A0R1TP82_9LACO</name>
<evidence type="ECO:0000313" key="8">
    <source>
        <dbReference type="EMBL" id="KRL83159.1"/>
    </source>
</evidence>
<dbReference type="GO" id="GO:0008360">
    <property type="term" value="P:regulation of cell shape"/>
    <property type="evidence" value="ECO:0007669"/>
    <property type="project" value="UniProtKB-UniRule"/>
</dbReference>
<dbReference type="GO" id="GO:0016740">
    <property type="term" value="F:transferase activity"/>
    <property type="evidence" value="ECO:0007669"/>
    <property type="project" value="UniProtKB-KW"/>
</dbReference>
<reference evidence="8 9" key="1">
    <citation type="journal article" date="2015" name="Genome Announc.">
        <title>Expanding the biotechnology potential of lactobacilli through comparative genomics of 213 strains and associated genera.</title>
        <authorList>
            <person name="Sun Z."/>
            <person name="Harris H.M."/>
            <person name="McCann A."/>
            <person name="Guo C."/>
            <person name="Argimon S."/>
            <person name="Zhang W."/>
            <person name="Yang X."/>
            <person name="Jeffery I.B."/>
            <person name="Cooney J.C."/>
            <person name="Kagawa T.F."/>
            <person name="Liu W."/>
            <person name="Song Y."/>
            <person name="Salvetti E."/>
            <person name="Wrobel A."/>
            <person name="Rasinkangas P."/>
            <person name="Parkhill J."/>
            <person name="Rea M.C."/>
            <person name="O'Sullivan O."/>
            <person name="Ritari J."/>
            <person name="Douillard F.P."/>
            <person name="Paul Ross R."/>
            <person name="Yang R."/>
            <person name="Briner A.E."/>
            <person name="Felis G.E."/>
            <person name="de Vos W.M."/>
            <person name="Barrangou R."/>
            <person name="Klaenhammer T.R."/>
            <person name="Caufield P.W."/>
            <person name="Cui Y."/>
            <person name="Zhang H."/>
            <person name="O'Toole P.W."/>
        </authorList>
    </citation>
    <scope>NUCLEOTIDE SEQUENCE [LARGE SCALE GENOMIC DNA]</scope>
    <source>
        <strain evidence="8 9">DSM 15833</strain>
    </source>
</reference>
<dbReference type="InterPro" id="IPR038063">
    <property type="entry name" value="Transpep_catalytic_dom"/>
</dbReference>
<dbReference type="InterPro" id="IPR005490">
    <property type="entry name" value="LD_TPept_cat_dom"/>
</dbReference>
<dbReference type="Gene3D" id="2.40.440.10">
    <property type="entry name" value="L,D-transpeptidase catalytic domain-like"/>
    <property type="match status" value="1"/>
</dbReference>
<dbReference type="STRING" id="1423740.FC36_GL000725"/>
<dbReference type="GO" id="GO:0071972">
    <property type="term" value="F:peptidoglycan L,D-transpeptidase activity"/>
    <property type="evidence" value="ECO:0007669"/>
    <property type="project" value="TreeGrafter"/>
</dbReference>
<dbReference type="SUPFAM" id="SSF141523">
    <property type="entry name" value="L,D-transpeptidase catalytic domain-like"/>
    <property type="match status" value="1"/>
</dbReference>
<dbReference type="PROSITE" id="PS52029">
    <property type="entry name" value="LD_TPASE"/>
    <property type="match status" value="1"/>
</dbReference>
<keyword evidence="2" id="KW-0808">Transferase</keyword>
<dbReference type="RefSeq" id="WP_025020920.1">
    <property type="nucleotide sequence ID" value="NZ_AZFH01000015.1"/>
</dbReference>
<dbReference type="GO" id="GO:0005576">
    <property type="term" value="C:extracellular region"/>
    <property type="evidence" value="ECO:0007669"/>
    <property type="project" value="TreeGrafter"/>
</dbReference>
<dbReference type="Gene3D" id="3.10.20.800">
    <property type="match status" value="1"/>
</dbReference>
<evidence type="ECO:0000256" key="6">
    <source>
        <dbReference type="PROSITE-ProRule" id="PRU01373"/>
    </source>
</evidence>
<organism evidence="8 9">
    <name type="scientific">Ligilactobacillus equi DSM 15833 = JCM 10991</name>
    <dbReference type="NCBI Taxonomy" id="1423740"/>
    <lineage>
        <taxon>Bacteria</taxon>
        <taxon>Bacillati</taxon>
        <taxon>Bacillota</taxon>
        <taxon>Bacilli</taxon>
        <taxon>Lactobacillales</taxon>
        <taxon>Lactobacillaceae</taxon>
        <taxon>Ligilactobacillus</taxon>
    </lineage>
</organism>
<dbReference type="AlphaFoldDB" id="A0A0R1TP82"/>
<dbReference type="InterPro" id="IPR038054">
    <property type="entry name" value="LD_TPept-like_central_sf"/>
</dbReference>
<proteinExistence type="predicted"/>